<evidence type="ECO:0000313" key="3">
    <source>
        <dbReference type="EMBL" id="KAG8513056.1"/>
    </source>
</evidence>
<accession>A0A8J6A0K1</accession>
<name>A0A8J6A0K1_GALPY</name>
<keyword evidence="2" id="KW-0732">Signal</keyword>
<dbReference type="GO" id="GO:0031666">
    <property type="term" value="P:positive regulation of lipopolysaccharide-mediated signaling pathway"/>
    <property type="evidence" value="ECO:0007669"/>
    <property type="project" value="TreeGrafter"/>
</dbReference>
<dbReference type="PANTHER" id="PTHR20838:SF0">
    <property type="entry name" value="LYMPHOCYTE ANTIGEN 86"/>
    <property type="match status" value="1"/>
</dbReference>
<dbReference type="OrthoDB" id="9889383at2759"/>
<protein>
    <submittedName>
        <fullName evidence="3">Lymphocyte antigen 86</fullName>
    </submittedName>
</protein>
<proteinExistence type="predicted"/>
<sequence>MGTGLGSYCLPRGLAMGGLTAALLLFTLVSPGSVCGTAWPTHTACSSGDVEVRYQSCGKEGALGLEMRVDRVQLTALGLALDVREVVNVEEIYHCLSSECPLAERPQAHTQSVFLLADPLQDFGFSIDQCSRQLKSNLNIRFGIILREDIRELFLEVALFSKGESILNFSYPICEEDLPKFSFCGRRKGGKWSVSFTARRDPGRAATTCSRGPGSRFSAGPPSSPPPPQSRSLSSDLCVSGLLRLSPVERQLPRPSGLRGPGASAAPSATRPPSLQACTFMPWIQACTGLTGPRSHTHPFQGEYQVLLQLHDRDQALVACANATVISF</sequence>
<feature type="region of interest" description="Disordered" evidence="1">
    <location>
        <begin position="203"/>
        <end position="234"/>
    </location>
</feature>
<feature type="compositionally biased region" description="Low complexity" evidence="1">
    <location>
        <begin position="210"/>
        <end position="221"/>
    </location>
</feature>
<dbReference type="PANTHER" id="PTHR20838">
    <property type="entry name" value="LYMPHOCYTE ANTIGEN 86"/>
    <property type="match status" value="1"/>
</dbReference>
<dbReference type="Proteomes" id="UP000700334">
    <property type="component" value="Unassembled WGS sequence"/>
</dbReference>
<evidence type="ECO:0000256" key="1">
    <source>
        <dbReference type="SAM" id="MobiDB-lite"/>
    </source>
</evidence>
<dbReference type="InterPro" id="IPR039945">
    <property type="entry name" value="LY86"/>
</dbReference>
<comment type="caution">
    <text evidence="3">The sequence shown here is derived from an EMBL/GenBank/DDBJ whole genome shotgun (WGS) entry which is preliminary data.</text>
</comment>
<evidence type="ECO:0000256" key="2">
    <source>
        <dbReference type="SAM" id="SignalP"/>
    </source>
</evidence>
<dbReference type="EMBL" id="JAGFMF010011778">
    <property type="protein sequence ID" value="KAG8513056.1"/>
    <property type="molecule type" value="Genomic_DNA"/>
</dbReference>
<dbReference type="GO" id="GO:0045087">
    <property type="term" value="P:innate immune response"/>
    <property type="evidence" value="ECO:0007669"/>
    <property type="project" value="TreeGrafter"/>
</dbReference>
<reference evidence="3" key="1">
    <citation type="journal article" date="2021" name="Evol. Appl.">
        <title>The genome of the Pyrenean desman and the effects of bottlenecks and inbreeding on the genomic landscape of an endangered species.</title>
        <authorList>
            <person name="Escoda L."/>
            <person name="Castresana J."/>
        </authorList>
    </citation>
    <scope>NUCLEOTIDE SEQUENCE</scope>
    <source>
        <strain evidence="3">IBE-C5619</strain>
    </source>
</reference>
<feature type="compositionally biased region" description="Low complexity" evidence="1">
    <location>
        <begin position="255"/>
        <end position="273"/>
    </location>
</feature>
<feature type="signal peptide" evidence="2">
    <location>
        <begin position="1"/>
        <end position="36"/>
    </location>
</feature>
<dbReference type="Gene3D" id="2.60.40.770">
    <property type="match status" value="2"/>
</dbReference>
<gene>
    <name evidence="3" type="ORF">J0S82_004002</name>
</gene>
<feature type="chain" id="PRO_5035274418" evidence="2">
    <location>
        <begin position="37"/>
        <end position="328"/>
    </location>
</feature>
<organism evidence="3 4">
    <name type="scientific">Galemys pyrenaicus</name>
    <name type="common">Iberian desman</name>
    <name type="synonym">Pyrenean desman</name>
    <dbReference type="NCBI Taxonomy" id="202257"/>
    <lineage>
        <taxon>Eukaryota</taxon>
        <taxon>Metazoa</taxon>
        <taxon>Chordata</taxon>
        <taxon>Craniata</taxon>
        <taxon>Vertebrata</taxon>
        <taxon>Euteleostomi</taxon>
        <taxon>Mammalia</taxon>
        <taxon>Eutheria</taxon>
        <taxon>Laurasiatheria</taxon>
        <taxon>Eulipotyphla</taxon>
        <taxon>Talpidae</taxon>
        <taxon>Galemys</taxon>
    </lineage>
</organism>
<evidence type="ECO:0000313" key="4">
    <source>
        <dbReference type="Proteomes" id="UP000700334"/>
    </source>
</evidence>
<keyword evidence="4" id="KW-1185">Reference proteome</keyword>
<feature type="region of interest" description="Disordered" evidence="1">
    <location>
        <begin position="250"/>
        <end position="273"/>
    </location>
</feature>
<dbReference type="AlphaFoldDB" id="A0A8J6A0K1"/>